<evidence type="ECO:0000313" key="4">
    <source>
        <dbReference type="Proteomes" id="UP000327111"/>
    </source>
</evidence>
<feature type="chain" id="PRO_5023099051" description="DUF3613 domain-containing protein" evidence="2">
    <location>
        <begin position="21"/>
        <end position="91"/>
    </location>
</feature>
<dbReference type="InterPro" id="IPR022053">
    <property type="entry name" value="DUF3613"/>
</dbReference>
<dbReference type="Proteomes" id="UP000327111">
    <property type="component" value="Unassembled WGS sequence"/>
</dbReference>
<dbReference type="RefSeq" id="WP_150735689.1">
    <property type="nucleotide sequence ID" value="NZ_CABVIF010000012.1"/>
</dbReference>
<evidence type="ECO:0000256" key="2">
    <source>
        <dbReference type="SAM" id="SignalP"/>
    </source>
</evidence>
<dbReference type="EMBL" id="CABVIF010000012">
    <property type="protein sequence ID" value="VVP41754.1"/>
    <property type="molecule type" value="Genomic_DNA"/>
</dbReference>
<sequence precursor="true">MKPATLCCLGLLALPFTTHAIDPGPASPQQQETEGWLQLQSSNAAASQKKQTATATERELSMQRWLKSYQHEIPEFFDQDAGGAVDSESGQ</sequence>
<dbReference type="Pfam" id="PF12266">
    <property type="entry name" value="DUF3613"/>
    <property type="match status" value="1"/>
</dbReference>
<accession>A0A5E7NWJ3</accession>
<dbReference type="AlphaFoldDB" id="A0A5E7NWJ3"/>
<evidence type="ECO:0008006" key="5">
    <source>
        <dbReference type="Google" id="ProtNLM"/>
    </source>
</evidence>
<evidence type="ECO:0000313" key="3">
    <source>
        <dbReference type="EMBL" id="VVP41754.1"/>
    </source>
</evidence>
<keyword evidence="2" id="KW-0732">Signal</keyword>
<name>A0A5E7NWJ3_PSEFL</name>
<reference evidence="3 4" key="1">
    <citation type="submission" date="2019-09" db="EMBL/GenBank/DDBJ databases">
        <authorList>
            <person name="Chandra G."/>
            <person name="Truman W A."/>
        </authorList>
    </citation>
    <scope>NUCLEOTIDE SEQUENCE [LARGE SCALE GENOMIC DNA]</scope>
    <source>
        <strain evidence="3">PS854</strain>
    </source>
</reference>
<feature type="compositionally biased region" description="Low complexity" evidence="1">
    <location>
        <begin position="40"/>
        <end position="55"/>
    </location>
</feature>
<feature type="signal peptide" evidence="2">
    <location>
        <begin position="1"/>
        <end position="20"/>
    </location>
</feature>
<protein>
    <recommendedName>
        <fullName evidence="5">DUF3613 domain-containing protein</fullName>
    </recommendedName>
</protein>
<evidence type="ECO:0000256" key="1">
    <source>
        <dbReference type="SAM" id="MobiDB-lite"/>
    </source>
</evidence>
<gene>
    <name evidence="3" type="ORF">PS854_04859</name>
</gene>
<organism evidence="3 4">
    <name type="scientific">Pseudomonas fluorescens</name>
    <dbReference type="NCBI Taxonomy" id="294"/>
    <lineage>
        <taxon>Bacteria</taxon>
        <taxon>Pseudomonadati</taxon>
        <taxon>Pseudomonadota</taxon>
        <taxon>Gammaproteobacteria</taxon>
        <taxon>Pseudomonadales</taxon>
        <taxon>Pseudomonadaceae</taxon>
        <taxon>Pseudomonas</taxon>
    </lineage>
</organism>
<proteinExistence type="predicted"/>
<feature type="region of interest" description="Disordered" evidence="1">
    <location>
        <begin position="19"/>
        <end position="57"/>
    </location>
</feature>